<protein>
    <submittedName>
        <fullName evidence="2">Stage V sporulation protein AE</fullName>
    </submittedName>
</protein>
<sequence>MPFVWAFLVGGAICVVGQLMFDVLKMTPAHTMVTLVVAGAILDGVGLYDPLIEFAGAGVTVPITSFGNSLAHGALTELNTTGTVGLVSGIYHYTSAGISAAIVFSFFAALLVRPKG</sequence>
<dbReference type="PANTHER" id="PTHR38450:SF2">
    <property type="entry name" value="STAGE V SPORULATION PROTEIN AEB"/>
    <property type="match status" value="1"/>
</dbReference>
<comment type="caution">
    <text evidence="2">The sequence shown here is derived from an EMBL/GenBank/DDBJ whole genome shotgun (WGS) entry which is preliminary data.</text>
</comment>
<accession>A0A5R9GBD4</accession>
<dbReference type="AlphaFoldDB" id="A0A5R9GBD4"/>
<dbReference type="InterPro" id="IPR014204">
    <property type="entry name" value="Spore_V_AE"/>
</dbReference>
<keyword evidence="3" id="KW-1185">Reference proteome</keyword>
<dbReference type="NCBIfam" id="TIGR02839">
    <property type="entry name" value="spore_V_AE"/>
    <property type="match status" value="1"/>
</dbReference>
<keyword evidence="1" id="KW-0472">Membrane</keyword>
<dbReference type="OrthoDB" id="9797988at2"/>
<dbReference type="EMBL" id="VCIW01000002">
    <property type="protein sequence ID" value="TLS53777.1"/>
    <property type="molecule type" value="Genomic_DNA"/>
</dbReference>
<dbReference type="PANTHER" id="PTHR38450">
    <property type="entry name" value="STAGE V SPORULATION PROTEIN AC-RELATED"/>
    <property type="match status" value="1"/>
</dbReference>
<dbReference type="Proteomes" id="UP000309676">
    <property type="component" value="Unassembled WGS sequence"/>
</dbReference>
<feature type="transmembrane region" description="Helical" evidence="1">
    <location>
        <begin position="6"/>
        <end position="24"/>
    </location>
</feature>
<name>A0A5R9GBD4_9BACL</name>
<feature type="transmembrane region" description="Helical" evidence="1">
    <location>
        <begin position="31"/>
        <end position="48"/>
    </location>
</feature>
<reference evidence="2 3" key="1">
    <citation type="submission" date="2019-05" db="EMBL/GenBank/DDBJ databases">
        <authorList>
            <person name="Narsing Rao M.P."/>
            <person name="Li W.J."/>
        </authorList>
    </citation>
    <scope>NUCLEOTIDE SEQUENCE [LARGE SCALE GENOMIC DNA]</scope>
    <source>
        <strain evidence="2 3">SYSU_K30003</strain>
    </source>
</reference>
<organism evidence="2 3">
    <name type="scientific">Paenibacillus antri</name>
    <dbReference type="NCBI Taxonomy" id="2582848"/>
    <lineage>
        <taxon>Bacteria</taxon>
        <taxon>Bacillati</taxon>
        <taxon>Bacillota</taxon>
        <taxon>Bacilli</taxon>
        <taxon>Bacillales</taxon>
        <taxon>Paenibacillaceae</taxon>
        <taxon>Paenibacillus</taxon>
    </lineage>
</organism>
<gene>
    <name evidence="2" type="primary">spoVAE</name>
    <name evidence="2" type="ORF">FE782_05370</name>
</gene>
<dbReference type="Pfam" id="PF03862">
    <property type="entry name" value="SpoVAC_SpoVAEB"/>
    <property type="match status" value="1"/>
</dbReference>
<evidence type="ECO:0000256" key="1">
    <source>
        <dbReference type="SAM" id="Phobius"/>
    </source>
</evidence>
<dbReference type="RefSeq" id="WP_138193095.1">
    <property type="nucleotide sequence ID" value="NZ_VCIW01000002.1"/>
</dbReference>
<proteinExistence type="predicted"/>
<evidence type="ECO:0000313" key="3">
    <source>
        <dbReference type="Proteomes" id="UP000309676"/>
    </source>
</evidence>
<keyword evidence="1" id="KW-1133">Transmembrane helix</keyword>
<keyword evidence="1" id="KW-0812">Transmembrane</keyword>
<dbReference type="InterPro" id="IPR005562">
    <property type="entry name" value="SpoVA"/>
</dbReference>
<feature type="transmembrane region" description="Helical" evidence="1">
    <location>
        <begin position="90"/>
        <end position="112"/>
    </location>
</feature>
<evidence type="ECO:0000313" key="2">
    <source>
        <dbReference type="EMBL" id="TLS53777.1"/>
    </source>
</evidence>